<evidence type="ECO:0000256" key="3">
    <source>
        <dbReference type="ARBA" id="ARBA00022679"/>
    </source>
</evidence>
<keyword evidence="11" id="KW-1185">Reference proteome</keyword>
<proteinExistence type="predicted"/>
<dbReference type="EMBL" id="CP101125">
    <property type="protein sequence ID" value="UTO14935.1"/>
    <property type="molecule type" value="Genomic_DNA"/>
</dbReference>
<evidence type="ECO:0000256" key="1">
    <source>
        <dbReference type="ARBA" id="ARBA00004418"/>
    </source>
</evidence>
<evidence type="ECO:0000256" key="2">
    <source>
        <dbReference type="ARBA" id="ARBA00005182"/>
    </source>
</evidence>
<dbReference type="InterPro" id="IPR031811">
    <property type="entry name" value="ALGX/ALGJ_SGNH-like"/>
</dbReference>
<evidence type="ECO:0000313" key="10">
    <source>
        <dbReference type="EMBL" id="UTO14935.1"/>
    </source>
</evidence>
<feature type="domain" description="AlgX/AlgJ SGNH hydrolase-like" evidence="9">
    <location>
        <begin position="69"/>
        <end position="241"/>
    </location>
</feature>
<keyword evidence="7" id="KW-0012">Acyltransferase</keyword>
<gene>
    <name evidence="10" type="ORF">NK667_00800</name>
</gene>
<comment type="subcellular location">
    <subcellularLocation>
        <location evidence="1">Periplasm</location>
    </subcellularLocation>
</comment>
<feature type="chain" id="PRO_5047351112" description="AlgX/AlgJ SGNH hydrolase-like domain-containing protein" evidence="8">
    <location>
        <begin position="28"/>
        <end position="367"/>
    </location>
</feature>
<evidence type="ECO:0000256" key="6">
    <source>
        <dbReference type="ARBA" id="ARBA00022841"/>
    </source>
</evidence>
<keyword evidence="3" id="KW-0808">Transferase</keyword>
<comment type="pathway">
    <text evidence="2">Glycan biosynthesis; alginate biosynthesis.</text>
</comment>
<evidence type="ECO:0000256" key="7">
    <source>
        <dbReference type="ARBA" id="ARBA00023315"/>
    </source>
</evidence>
<accession>A0ABY5EL40</accession>
<keyword evidence="4 8" id="KW-0732">Signal</keyword>
<feature type="signal peptide" evidence="8">
    <location>
        <begin position="1"/>
        <end position="27"/>
    </location>
</feature>
<sequence>MKKKLCAFLAAISLVLLVVPSINLYHALATQNSEKWWKRKVLYNMDFILPTLSKIVYPMGFSIDPERTIIGKDGWLYLGDAYTDSITAKRTGFTLNDINTLEKIAKSAASWNSWLKSHGVQAFHIILGPDKDSIYPEYLPLWSRHAPQSLTDALLNRVQADIYVNPATRLKQEKNSHAGSLYYKTDTHWNNLGAWLAFDEFSKQLATTHPELEWLRPPEGKLSSIVQRQGGDLAGFLRIQSALADHEVILDLPEYAIPIEHYDFESGILAFAGQNDPVAAPMAPLLVKSKQALNTKKVLWLRDSFGTAMAPFMAATFSDTLQVHYRALKPGALAELVERYRPDYVFITAVERDSRGAFFQTLAPGDD</sequence>
<dbReference type="Proteomes" id="UP001059607">
    <property type="component" value="Chromosome"/>
</dbReference>
<dbReference type="Pfam" id="PF16822">
    <property type="entry name" value="ALGX"/>
    <property type="match status" value="1"/>
</dbReference>
<evidence type="ECO:0000256" key="8">
    <source>
        <dbReference type="SAM" id="SignalP"/>
    </source>
</evidence>
<organism evidence="10 11">
    <name type="scientific">Pseudomonas nunensis</name>
    <dbReference type="NCBI Taxonomy" id="2961896"/>
    <lineage>
        <taxon>Bacteria</taxon>
        <taxon>Pseudomonadati</taxon>
        <taxon>Pseudomonadota</taxon>
        <taxon>Gammaproteobacteria</taxon>
        <taxon>Pseudomonadales</taxon>
        <taxon>Pseudomonadaceae</taxon>
        <taxon>Pseudomonas</taxon>
    </lineage>
</organism>
<evidence type="ECO:0000256" key="4">
    <source>
        <dbReference type="ARBA" id="ARBA00022729"/>
    </source>
</evidence>
<evidence type="ECO:0000256" key="5">
    <source>
        <dbReference type="ARBA" id="ARBA00022764"/>
    </source>
</evidence>
<evidence type="ECO:0000259" key="9">
    <source>
        <dbReference type="Pfam" id="PF16822"/>
    </source>
</evidence>
<protein>
    <recommendedName>
        <fullName evidence="9">AlgX/AlgJ SGNH hydrolase-like domain-containing protein</fullName>
    </recommendedName>
</protein>
<keyword evidence="5" id="KW-0574">Periplasm</keyword>
<keyword evidence="6" id="KW-0016">Alginate biosynthesis</keyword>
<evidence type="ECO:0000313" key="11">
    <source>
        <dbReference type="Proteomes" id="UP001059607"/>
    </source>
</evidence>
<name>A0ABY5EL40_9PSED</name>
<dbReference type="RefSeq" id="WP_054613574.1">
    <property type="nucleotide sequence ID" value="NZ_CP101125.1"/>
</dbReference>
<reference evidence="10" key="1">
    <citation type="submission" date="2022-07" db="EMBL/GenBank/DDBJ databases">
        <title>Pseudomonas nunamit sp. nov. an antifungal species isolated from Greenland.</title>
        <authorList>
            <person name="Ntana F."/>
            <person name="Hennessy R.C."/>
            <person name="Zervas A."/>
            <person name="Stougaard P."/>
        </authorList>
    </citation>
    <scope>NUCLEOTIDE SEQUENCE</scope>
    <source>
        <strain evidence="10">In5</strain>
    </source>
</reference>